<dbReference type="GO" id="GO:0007219">
    <property type="term" value="P:Notch signaling pathway"/>
    <property type="evidence" value="ECO:0007669"/>
    <property type="project" value="InterPro"/>
</dbReference>
<evidence type="ECO:0000256" key="3">
    <source>
        <dbReference type="ARBA" id="ARBA00022679"/>
    </source>
</evidence>
<feature type="domain" description="Deltex C-terminal" evidence="6">
    <location>
        <begin position="5"/>
        <end position="93"/>
    </location>
</feature>
<comment type="similarity">
    <text evidence="5">Belongs to the Deltex family.</text>
</comment>
<keyword evidence="5" id="KW-0963">Cytoplasm</keyword>
<feature type="non-terminal residue" evidence="7">
    <location>
        <position position="95"/>
    </location>
</feature>
<dbReference type="Gene3D" id="3.30.390.130">
    <property type="match status" value="1"/>
</dbReference>
<evidence type="ECO:0000313" key="8">
    <source>
        <dbReference type="Proteomes" id="UP000557426"/>
    </source>
</evidence>
<evidence type="ECO:0000313" key="7">
    <source>
        <dbReference type="EMBL" id="NXT75928.1"/>
    </source>
</evidence>
<dbReference type="GO" id="GO:0016567">
    <property type="term" value="P:protein ubiquitination"/>
    <property type="evidence" value="ECO:0007669"/>
    <property type="project" value="UniProtKB-UniRule"/>
</dbReference>
<comment type="caution">
    <text evidence="7">The sequence shown here is derived from an EMBL/GenBank/DDBJ whole genome shotgun (WGS) entry which is preliminary data.</text>
</comment>
<gene>
    <name evidence="7" type="primary">Dtx3l_1</name>
    <name evidence="7" type="ORF">ZAPATR_R09236</name>
</gene>
<evidence type="ECO:0000256" key="1">
    <source>
        <dbReference type="ARBA" id="ARBA00000900"/>
    </source>
</evidence>
<dbReference type="InterPro" id="IPR039396">
    <property type="entry name" value="Deltex_C"/>
</dbReference>
<dbReference type="UniPathway" id="UPA00143"/>
<name>A0A7L3F6N8_9GRUI</name>
<dbReference type="GO" id="GO:0005737">
    <property type="term" value="C:cytoplasm"/>
    <property type="evidence" value="ECO:0007669"/>
    <property type="project" value="UniProtKB-SubCell"/>
</dbReference>
<protein>
    <recommendedName>
        <fullName evidence="5">E3 ubiquitin-protein ligase</fullName>
        <ecNumber evidence="5">2.3.2.27</ecNumber>
    </recommendedName>
</protein>
<dbReference type="AlphaFoldDB" id="A0A7L3F6N8"/>
<evidence type="ECO:0000259" key="6">
    <source>
        <dbReference type="Pfam" id="PF18102"/>
    </source>
</evidence>
<feature type="non-terminal residue" evidence="7">
    <location>
        <position position="1"/>
    </location>
</feature>
<evidence type="ECO:0000256" key="5">
    <source>
        <dbReference type="RuleBase" id="RU367105"/>
    </source>
</evidence>
<dbReference type="GO" id="GO:0061630">
    <property type="term" value="F:ubiquitin protein ligase activity"/>
    <property type="evidence" value="ECO:0007669"/>
    <property type="project" value="UniProtKB-UniRule"/>
</dbReference>
<dbReference type="Pfam" id="PF18102">
    <property type="entry name" value="DTC"/>
    <property type="match status" value="1"/>
</dbReference>
<dbReference type="InterPro" id="IPR039399">
    <property type="entry name" value="Deltex_C_sf"/>
</dbReference>
<keyword evidence="5" id="KW-0862">Zinc</keyword>
<dbReference type="Proteomes" id="UP000557426">
    <property type="component" value="Unassembled WGS sequence"/>
</dbReference>
<keyword evidence="7" id="KW-0436">Ligase</keyword>
<evidence type="ECO:0000256" key="4">
    <source>
        <dbReference type="ARBA" id="ARBA00022723"/>
    </source>
</evidence>
<reference evidence="7 8" key="1">
    <citation type="submission" date="2019-09" db="EMBL/GenBank/DDBJ databases">
        <title>Bird 10,000 Genomes (B10K) Project - Family phase.</title>
        <authorList>
            <person name="Zhang G."/>
        </authorList>
    </citation>
    <scope>NUCLEOTIDE SEQUENCE [LARGE SCALE GENOMIC DNA]</scope>
    <source>
        <strain evidence="7">B10K-DU-011-47</strain>
        <tissue evidence="7">Mixed tissue sample</tissue>
    </source>
</reference>
<comment type="pathway">
    <text evidence="2 5">Protein modification; protein ubiquitination.</text>
</comment>
<keyword evidence="5" id="KW-0863">Zinc-finger</keyword>
<accession>A0A7L3F6N8</accession>
<comment type="subcellular location">
    <subcellularLocation>
        <location evidence="5">Cytoplasm</location>
    </subcellularLocation>
</comment>
<keyword evidence="3 5" id="KW-0808">Transferase</keyword>
<organism evidence="7 8">
    <name type="scientific">Zapornia atra</name>
    <name type="common">Henderson crake</name>
    <dbReference type="NCBI Taxonomy" id="2585822"/>
    <lineage>
        <taxon>Eukaryota</taxon>
        <taxon>Metazoa</taxon>
        <taxon>Chordata</taxon>
        <taxon>Craniata</taxon>
        <taxon>Vertebrata</taxon>
        <taxon>Euteleostomi</taxon>
        <taxon>Archelosauria</taxon>
        <taxon>Archosauria</taxon>
        <taxon>Dinosauria</taxon>
        <taxon>Saurischia</taxon>
        <taxon>Theropoda</taxon>
        <taxon>Coelurosauria</taxon>
        <taxon>Aves</taxon>
        <taxon>Neognathae</taxon>
        <taxon>Neoaves</taxon>
        <taxon>Gruiformes</taxon>
        <taxon>Rallidae</taxon>
        <taxon>Zapornia</taxon>
    </lineage>
</organism>
<sequence length="95" mass="10598">FKMLSSCPKVGDPRPGQPYKGGDFFAFLPDNKEGQNIAVLLKKAFDRGLTFQIKSQDGEERVTWGLIPHRTSSHGGRSRNGYPDSQYLREVSAVL</sequence>
<dbReference type="EMBL" id="VZTU01007618">
    <property type="protein sequence ID" value="NXT75928.1"/>
    <property type="molecule type" value="Genomic_DNA"/>
</dbReference>
<keyword evidence="4 5" id="KW-0479">Metal-binding</keyword>
<proteinExistence type="inferred from homology"/>
<evidence type="ECO:0000256" key="2">
    <source>
        <dbReference type="ARBA" id="ARBA00004906"/>
    </source>
</evidence>
<dbReference type="GO" id="GO:0016874">
    <property type="term" value="F:ligase activity"/>
    <property type="evidence" value="ECO:0007669"/>
    <property type="project" value="UniProtKB-KW"/>
</dbReference>
<comment type="catalytic activity">
    <reaction evidence="1 5">
        <text>S-ubiquitinyl-[E2 ubiquitin-conjugating enzyme]-L-cysteine + [acceptor protein]-L-lysine = [E2 ubiquitin-conjugating enzyme]-L-cysteine + N(6)-ubiquitinyl-[acceptor protein]-L-lysine.</text>
        <dbReference type="EC" id="2.3.2.27"/>
    </reaction>
</comment>
<dbReference type="EC" id="2.3.2.27" evidence="5"/>
<dbReference type="GO" id="GO:0008270">
    <property type="term" value="F:zinc ion binding"/>
    <property type="evidence" value="ECO:0007669"/>
    <property type="project" value="UniProtKB-KW"/>
</dbReference>
<dbReference type="InterPro" id="IPR039398">
    <property type="entry name" value="Deltex_fam"/>
</dbReference>
<dbReference type="PANTHER" id="PTHR12622">
    <property type="entry name" value="DELTEX-RELATED"/>
    <property type="match status" value="1"/>
</dbReference>
<keyword evidence="8" id="KW-1185">Reference proteome</keyword>